<dbReference type="PANTHER" id="PTHR36842:SF1">
    <property type="entry name" value="PROTEIN TOLB"/>
    <property type="match status" value="1"/>
</dbReference>
<dbReference type="InterPro" id="IPR000601">
    <property type="entry name" value="PKD_dom"/>
</dbReference>
<dbReference type="Gene3D" id="2.120.10.30">
    <property type="entry name" value="TolB, C-terminal domain"/>
    <property type="match status" value="1"/>
</dbReference>
<dbReference type="InterPro" id="IPR011659">
    <property type="entry name" value="WD40"/>
</dbReference>
<dbReference type="InterPro" id="IPR013783">
    <property type="entry name" value="Ig-like_fold"/>
</dbReference>
<dbReference type="Gene3D" id="2.60.40.10">
    <property type="entry name" value="Immunoglobulins"/>
    <property type="match status" value="1"/>
</dbReference>
<feature type="region of interest" description="Disordered" evidence="2">
    <location>
        <begin position="528"/>
        <end position="559"/>
    </location>
</feature>
<dbReference type="EMBL" id="JAWSTH010000021">
    <property type="protein sequence ID" value="MDW5594707.1"/>
    <property type="molecule type" value="Genomic_DNA"/>
</dbReference>
<dbReference type="Pfam" id="PF18911">
    <property type="entry name" value="PKD_4"/>
    <property type="match status" value="1"/>
</dbReference>
<name>A0ABU4HN26_9ACTN</name>
<evidence type="ECO:0000259" key="4">
    <source>
        <dbReference type="PROSITE" id="PS50093"/>
    </source>
</evidence>
<feature type="domain" description="PKD" evidence="4">
    <location>
        <begin position="447"/>
        <end position="529"/>
    </location>
</feature>
<dbReference type="RefSeq" id="WP_318597008.1">
    <property type="nucleotide sequence ID" value="NZ_JAWSTH010000021.1"/>
</dbReference>
<dbReference type="InterPro" id="IPR035986">
    <property type="entry name" value="PKD_dom_sf"/>
</dbReference>
<protein>
    <submittedName>
        <fullName evidence="5">PKD domain-containing protein</fullName>
    </submittedName>
</protein>
<evidence type="ECO:0000256" key="1">
    <source>
        <dbReference type="ARBA" id="ARBA00009820"/>
    </source>
</evidence>
<comment type="similarity">
    <text evidence="1">Belongs to the TolB family.</text>
</comment>
<dbReference type="Proteomes" id="UP001284601">
    <property type="component" value="Unassembled WGS sequence"/>
</dbReference>
<keyword evidence="6" id="KW-1185">Reference proteome</keyword>
<reference evidence="6" key="1">
    <citation type="submission" date="2023-07" db="EMBL/GenBank/DDBJ databases">
        <title>Conexibacter stalactiti sp. nov., isolated from stalactites in a lava cave and emended description of the genus Conexibacter.</title>
        <authorList>
            <person name="Lee S.D."/>
        </authorList>
    </citation>
    <scope>NUCLEOTIDE SEQUENCE [LARGE SCALE GENOMIC DNA]</scope>
    <source>
        <strain evidence="6">KCTC 39840</strain>
    </source>
</reference>
<dbReference type="SUPFAM" id="SSF49299">
    <property type="entry name" value="PKD domain"/>
    <property type="match status" value="1"/>
</dbReference>
<comment type="caution">
    <text evidence="5">The sequence shown here is derived from an EMBL/GenBank/DDBJ whole genome shotgun (WGS) entry which is preliminary data.</text>
</comment>
<evidence type="ECO:0000313" key="5">
    <source>
        <dbReference type="EMBL" id="MDW5594707.1"/>
    </source>
</evidence>
<accession>A0ABU4HN26</accession>
<feature type="compositionally biased region" description="Pro residues" evidence="2">
    <location>
        <begin position="531"/>
        <end position="554"/>
    </location>
</feature>
<dbReference type="PROSITE" id="PS50093">
    <property type="entry name" value="PKD"/>
    <property type="match status" value="1"/>
</dbReference>
<proteinExistence type="inferred from homology"/>
<organism evidence="5 6">
    <name type="scientific">Conexibacter stalactiti</name>
    <dbReference type="NCBI Taxonomy" id="1940611"/>
    <lineage>
        <taxon>Bacteria</taxon>
        <taxon>Bacillati</taxon>
        <taxon>Actinomycetota</taxon>
        <taxon>Thermoleophilia</taxon>
        <taxon>Solirubrobacterales</taxon>
        <taxon>Conexibacteraceae</taxon>
        <taxon>Conexibacter</taxon>
    </lineage>
</organism>
<dbReference type="SMART" id="SM00089">
    <property type="entry name" value="PKD"/>
    <property type="match status" value="1"/>
</dbReference>
<dbReference type="CDD" id="cd00146">
    <property type="entry name" value="PKD"/>
    <property type="match status" value="1"/>
</dbReference>
<dbReference type="InterPro" id="IPR011042">
    <property type="entry name" value="6-blade_b-propeller_TolB-like"/>
</dbReference>
<dbReference type="PANTHER" id="PTHR36842">
    <property type="entry name" value="PROTEIN TOLB HOMOLOG"/>
    <property type="match status" value="1"/>
</dbReference>
<dbReference type="InterPro" id="IPR022409">
    <property type="entry name" value="PKD/Chitinase_dom"/>
</dbReference>
<dbReference type="SUPFAM" id="SSF82171">
    <property type="entry name" value="DPP6 N-terminal domain-like"/>
    <property type="match status" value="1"/>
</dbReference>
<evidence type="ECO:0000313" key="6">
    <source>
        <dbReference type="Proteomes" id="UP001284601"/>
    </source>
</evidence>
<sequence length="685" mass="70369">MRRRSPTSPFAVLAVAAVLAAMLIALTDGADAATPSTARVSLSSTGAQPSENSEFPAISANGRWVAFQSVSARLVTGDRNNAYDIFLRDRRTGQTRRISVAADGSEGDAASVAPSISADGRWIAFYSDATNLVPGATGFWGQVLLYDRVAGTLRRISNRAGSDDGGNGTSYEPRVSSDGSVVAFTSAANDLVPGDSGRADVFTYRIATGALTRVSVRTGGGTANGSSYAGAAGAGGRFVAFSSDASDLVTGDGANFTDVFVRDTTNGTTTRVSVTSNGGEANNHSYYPTISADGCQIAFQSTASNLVASDDRRGGVKAFVRDRCSGATELVSISNALVAGTVLFDDTTHTAPSISDDGCRVAFVISGDNRVIPAGIWRGVAMRDRCQGFTERIDVATSGESGNGHTNGALISGGTGRYVVFHSGATNLAGSDANGAVSDAYVRDRATTTPPLAALRVTVDGRTVSADASGSSDPDGELVGALIDFGDGSPVASGFTASRTYAAAGSYDVRTTVTDADGLTATAVQRVTVADPPPGGGPPTPPPVIQPPPTPLTPPRISGASLSRSRFAVVRRGVRNGGATLSLTANVNARLTLRFERAIRGRRVRGRCRAGARRGSACTLYRAAGSTTTTVRAGANRIVLDGRVGGRALARGSYRLTLTATAASRTSAPLRVTFAIVAPARRARR</sequence>
<gene>
    <name evidence="5" type="ORF">R7226_10190</name>
</gene>
<evidence type="ECO:0000256" key="2">
    <source>
        <dbReference type="SAM" id="MobiDB-lite"/>
    </source>
</evidence>
<feature type="signal peptide" evidence="3">
    <location>
        <begin position="1"/>
        <end position="32"/>
    </location>
</feature>
<evidence type="ECO:0000256" key="3">
    <source>
        <dbReference type="SAM" id="SignalP"/>
    </source>
</evidence>
<feature type="chain" id="PRO_5047534103" evidence="3">
    <location>
        <begin position="33"/>
        <end position="685"/>
    </location>
</feature>
<keyword evidence="3" id="KW-0732">Signal</keyword>
<dbReference type="Pfam" id="PF07676">
    <property type="entry name" value="PD40"/>
    <property type="match status" value="4"/>
</dbReference>